<dbReference type="InterPro" id="IPR016054">
    <property type="entry name" value="LY6_UPA_recep-like"/>
</dbReference>
<accession>A0A667HUJ7</accession>
<dbReference type="AlphaFoldDB" id="A0A667HUJ7"/>
<dbReference type="GO" id="GO:0098552">
    <property type="term" value="C:side of membrane"/>
    <property type="evidence" value="ECO:0007669"/>
    <property type="project" value="UniProtKB-KW"/>
</dbReference>
<keyword evidence="10" id="KW-0325">Glycoprotein</keyword>
<keyword evidence="9" id="KW-1015">Disulfide bond</keyword>
<dbReference type="FunFam" id="2.10.60.10:FF:000003">
    <property type="entry name" value="lymphocyte antigen 6E isoform X1"/>
    <property type="match status" value="1"/>
</dbReference>
<evidence type="ECO:0000256" key="11">
    <source>
        <dbReference type="ARBA" id="ARBA00023273"/>
    </source>
</evidence>
<keyword evidence="15" id="KW-0812">Transmembrane</keyword>
<evidence type="ECO:0000256" key="1">
    <source>
        <dbReference type="ARBA" id="ARBA00004240"/>
    </source>
</evidence>
<evidence type="ECO:0000256" key="5">
    <source>
        <dbReference type="ARBA" id="ARBA00022622"/>
    </source>
</evidence>
<dbReference type="InterPro" id="IPR035076">
    <property type="entry name" value="Toxin/TOLIP"/>
</dbReference>
<reference evidence="17" key="1">
    <citation type="submission" date="2025-08" db="UniProtKB">
        <authorList>
            <consortium name="Ensembl"/>
        </authorList>
    </citation>
    <scope>IDENTIFICATION</scope>
</reference>
<feature type="domain" description="UPAR/Ly6" evidence="16">
    <location>
        <begin position="74"/>
        <end position="158"/>
    </location>
</feature>
<evidence type="ECO:0000256" key="7">
    <source>
        <dbReference type="ARBA" id="ARBA00022824"/>
    </source>
</evidence>
<keyword evidence="6" id="KW-0732">Signal</keyword>
<feature type="transmembrane region" description="Helical" evidence="15">
    <location>
        <begin position="147"/>
        <end position="168"/>
    </location>
</feature>
<sequence length="169" mass="17882">MENRRMDRPLLGAGRLGVGREARLPKNHLCLQLCLGGGEGMGPGACQAGGGASPLLCNPHPAPTPSPRPPAQALDCHVCAYNGENCFNPMRCPAMVTYCMTTRTYYTPTRMKVSKSCVPSCFETVYDGYSKHASTTSCCQYDLCNSAGLAVPGALALAPILLATVWGLL</sequence>
<comment type="subcellular location">
    <subcellularLocation>
        <location evidence="3">Cell membrane</location>
        <topology evidence="3">Lipid-anchor</topology>
        <topology evidence="3">GPI-anchor</topology>
    </subcellularLocation>
    <subcellularLocation>
        <location evidence="2">Cell projection</location>
        <location evidence="2">Dendrite</location>
    </subcellularLocation>
    <subcellularLocation>
        <location evidence="1">Endoplasmic reticulum</location>
    </subcellularLocation>
</comment>
<dbReference type="PANTHER" id="PTHR16983">
    <property type="entry name" value="UPAR/LY6 DOMAIN-CONTAINING PROTEIN"/>
    <property type="match status" value="1"/>
</dbReference>
<keyword evidence="11" id="KW-0966">Cell projection</keyword>
<evidence type="ECO:0000256" key="10">
    <source>
        <dbReference type="ARBA" id="ARBA00023180"/>
    </source>
</evidence>
<organism evidence="17 18">
    <name type="scientific">Lynx canadensis</name>
    <name type="common">Canada lynx</name>
    <name type="synonym">Felis canadensis</name>
    <dbReference type="NCBI Taxonomy" id="61383"/>
    <lineage>
        <taxon>Eukaryota</taxon>
        <taxon>Metazoa</taxon>
        <taxon>Chordata</taxon>
        <taxon>Craniata</taxon>
        <taxon>Vertebrata</taxon>
        <taxon>Euteleostomi</taxon>
        <taxon>Mammalia</taxon>
        <taxon>Eutheria</taxon>
        <taxon>Laurasiatheria</taxon>
        <taxon>Carnivora</taxon>
        <taxon>Feliformia</taxon>
        <taxon>Felidae</taxon>
        <taxon>Felinae</taxon>
        <taxon>Lynx</taxon>
    </lineage>
</organism>
<dbReference type="InterPro" id="IPR045860">
    <property type="entry name" value="Snake_toxin-like_sf"/>
</dbReference>
<evidence type="ECO:0000256" key="13">
    <source>
        <dbReference type="ARBA" id="ARBA00039344"/>
    </source>
</evidence>
<evidence type="ECO:0000256" key="14">
    <source>
        <dbReference type="ARBA" id="ARBA00046832"/>
    </source>
</evidence>
<evidence type="ECO:0000256" key="9">
    <source>
        <dbReference type="ARBA" id="ARBA00023157"/>
    </source>
</evidence>
<dbReference type="SMART" id="SM00134">
    <property type="entry name" value="LU"/>
    <property type="match status" value="1"/>
</dbReference>
<dbReference type="Proteomes" id="UP000472241">
    <property type="component" value="Unplaced"/>
</dbReference>
<keyword evidence="7" id="KW-0256">Endoplasmic reticulum</keyword>
<dbReference type="GO" id="GO:0005886">
    <property type="term" value="C:plasma membrane"/>
    <property type="evidence" value="ECO:0007669"/>
    <property type="project" value="UniProtKB-SubCell"/>
</dbReference>
<keyword evidence="12" id="KW-0449">Lipoprotein</keyword>
<dbReference type="Gene3D" id="2.10.60.10">
    <property type="entry name" value="CD59"/>
    <property type="match status" value="1"/>
</dbReference>
<protein>
    <recommendedName>
        <fullName evidence="13">Ly-6/neurotoxin-like protein 1</fullName>
    </recommendedName>
</protein>
<keyword evidence="4" id="KW-1003">Cell membrane</keyword>
<evidence type="ECO:0000259" key="16">
    <source>
        <dbReference type="SMART" id="SM00134"/>
    </source>
</evidence>
<gene>
    <name evidence="17" type="primary">LYNX1</name>
</gene>
<proteinExistence type="predicted"/>
<comment type="subunit">
    <text evidence="14">Interacts with nAChRs containing alpha-4:beta-2 (CHRNA4:CHRNB2) and alpha-7 (CHRNA7) subunits. Interacts with CHRNA4 probably in the endoplasmic reticulum prior to nAChR pentameric assembly. Interacts with KCNA2/Potassium voltage-gated channel subfamily A member 2.</text>
</comment>
<dbReference type="PANTHER" id="PTHR16983:SF27">
    <property type="entry name" value="LY-6_NEUROTOXIN-LIKE PROTEIN 1"/>
    <property type="match status" value="1"/>
</dbReference>
<evidence type="ECO:0000256" key="6">
    <source>
        <dbReference type="ARBA" id="ARBA00022729"/>
    </source>
</evidence>
<dbReference type="CDD" id="cd23585">
    <property type="entry name" value="TFP_LU_ECD_LYNX1"/>
    <property type="match status" value="1"/>
</dbReference>
<keyword evidence="8 15" id="KW-0472">Membrane</keyword>
<dbReference type="Pfam" id="PF00087">
    <property type="entry name" value="Toxin_TOLIP"/>
    <property type="match status" value="1"/>
</dbReference>
<evidence type="ECO:0000313" key="17">
    <source>
        <dbReference type="Ensembl" id="ENSLCNP00005030307.1"/>
    </source>
</evidence>
<evidence type="ECO:0000256" key="4">
    <source>
        <dbReference type="ARBA" id="ARBA00022475"/>
    </source>
</evidence>
<dbReference type="InterPro" id="IPR051110">
    <property type="entry name" value="Ly-6/neurotoxin-like_GPI-ap"/>
</dbReference>
<evidence type="ECO:0000313" key="18">
    <source>
        <dbReference type="Proteomes" id="UP000472241"/>
    </source>
</evidence>
<evidence type="ECO:0000256" key="15">
    <source>
        <dbReference type="SAM" id="Phobius"/>
    </source>
</evidence>
<name>A0A667HUJ7_LYNCA</name>
<dbReference type="Ensembl" id="ENSLCNT00005033825.1">
    <property type="protein sequence ID" value="ENSLCNP00005030307.1"/>
    <property type="gene ID" value="ENSLCNG00005019732.1"/>
</dbReference>
<evidence type="ECO:0000256" key="3">
    <source>
        <dbReference type="ARBA" id="ARBA00004609"/>
    </source>
</evidence>
<evidence type="ECO:0000256" key="12">
    <source>
        <dbReference type="ARBA" id="ARBA00023288"/>
    </source>
</evidence>
<dbReference type="GO" id="GO:0030425">
    <property type="term" value="C:dendrite"/>
    <property type="evidence" value="ECO:0007669"/>
    <property type="project" value="UniProtKB-SubCell"/>
</dbReference>
<reference evidence="17" key="2">
    <citation type="submission" date="2025-09" db="UniProtKB">
        <authorList>
            <consortium name="Ensembl"/>
        </authorList>
    </citation>
    <scope>IDENTIFICATION</scope>
</reference>
<keyword evidence="5" id="KW-0336">GPI-anchor</keyword>
<dbReference type="SUPFAM" id="SSF57302">
    <property type="entry name" value="Snake toxin-like"/>
    <property type="match status" value="1"/>
</dbReference>
<dbReference type="GO" id="GO:0005783">
    <property type="term" value="C:endoplasmic reticulum"/>
    <property type="evidence" value="ECO:0007669"/>
    <property type="project" value="UniProtKB-SubCell"/>
</dbReference>
<evidence type="ECO:0000256" key="8">
    <source>
        <dbReference type="ARBA" id="ARBA00023136"/>
    </source>
</evidence>
<keyword evidence="18" id="KW-1185">Reference proteome</keyword>
<keyword evidence="15" id="KW-1133">Transmembrane helix</keyword>
<evidence type="ECO:0000256" key="2">
    <source>
        <dbReference type="ARBA" id="ARBA00004279"/>
    </source>
</evidence>